<sequence length="332" mass="33540">MVRGCGARAARRILGSLGTALGAAALVWVLADLLPGDPATAVLGPQASPERVAQLRADRGLDRPVLVQLGDWLAGLPRGDLGNSLISGDPVTPLVVDRAVNSAALLTATIALVVLVAVPLGVLAGLRADRPAGALLSAGAVVAVALPDFVVATLLVLWLAVDQGLLPAVALLPPGTSAWQRPEALVVPTLALSLGVGGWVVRHLRAVVAEQDAAPHVAAARLAGLPERLVLLRHLLPGAVAPVLQLLGWTAALLLGGAVVVERVVGLPGLGSLLVEATVNRDLVVVTAVAGVMALAAALALLAADLLADALDPRRRRTPSGGDEAAARERAS</sequence>
<protein>
    <submittedName>
        <fullName evidence="10">Peptide/nickel transport system permease protein</fullName>
    </submittedName>
</protein>
<evidence type="ECO:0000256" key="5">
    <source>
        <dbReference type="ARBA" id="ARBA00022989"/>
    </source>
</evidence>
<feature type="transmembrane region" description="Helical" evidence="7">
    <location>
        <begin position="138"/>
        <end position="161"/>
    </location>
</feature>
<keyword evidence="5 7" id="KW-1133">Transmembrane helix</keyword>
<dbReference type="GO" id="GO:0005886">
    <property type="term" value="C:plasma membrane"/>
    <property type="evidence" value="ECO:0007669"/>
    <property type="project" value="UniProtKB-SubCell"/>
</dbReference>
<comment type="subcellular location">
    <subcellularLocation>
        <location evidence="1 7">Cell membrane</location>
        <topology evidence="1 7">Multi-pass membrane protein</topology>
    </subcellularLocation>
</comment>
<dbReference type="CDD" id="cd06261">
    <property type="entry name" value="TM_PBP2"/>
    <property type="match status" value="1"/>
</dbReference>
<reference evidence="10" key="1">
    <citation type="submission" date="2023-07" db="EMBL/GenBank/DDBJ databases">
        <title>Functional and genomic diversity of the sorghum phyllosphere microbiome.</title>
        <authorList>
            <person name="Shade A."/>
        </authorList>
    </citation>
    <scope>NUCLEOTIDE SEQUENCE</scope>
    <source>
        <strain evidence="10">SORGH_AS_1067</strain>
    </source>
</reference>
<evidence type="ECO:0000256" key="8">
    <source>
        <dbReference type="SAM" id="MobiDB-lite"/>
    </source>
</evidence>
<comment type="similarity">
    <text evidence="7">Belongs to the binding-protein-dependent transport system permease family.</text>
</comment>
<dbReference type="RefSeq" id="WP_307201612.1">
    <property type="nucleotide sequence ID" value="NZ_JAUTAN010000001.1"/>
</dbReference>
<dbReference type="Proteomes" id="UP001239215">
    <property type="component" value="Unassembled WGS sequence"/>
</dbReference>
<keyword evidence="4 7" id="KW-0812">Transmembrane</keyword>
<organism evidence="10 11">
    <name type="scientific">Nocardioides zeae</name>
    <dbReference type="NCBI Taxonomy" id="1457234"/>
    <lineage>
        <taxon>Bacteria</taxon>
        <taxon>Bacillati</taxon>
        <taxon>Actinomycetota</taxon>
        <taxon>Actinomycetes</taxon>
        <taxon>Propionibacteriales</taxon>
        <taxon>Nocardioidaceae</taxon>
        <taxon>Nocardioides</taxon>
    </lineage>
</organism>
<dbReference type="Gene3D" id="1.10.3720.10">
    <property type="entry name" value="MetI-like"/>
    <property type="match status" value="1"/>
</dbReference>
<keyword evidence="6 7" id="KW-0472">Membrane</keyword>
<evidence type="ECO:0000259" key="9">
    <source>
        <dbReference type="PROSITE" id="PS50928"/>
    </source>
</evidence>
<name>A0AAJ1X201_9ACTN</name>
<dbReference type="PROSITE" id="PS50928">
    <property type="entry name" value="ABC_TM1"/>
    <property type="match status" value="1"/>
</dbReference>
<evidence type="ECO:0000256" key="3">
    <source>
        <dbReference type="ARBA" id="ARBA00022475"/>
    </source>
</evidence>
<feature type="transmembrane region" description="Helical" evidence="7">
    <location>
        <begin position="283"/>
        <end position="308"/>
    </location>
</feature>
<evidence type="ECO:0000256" key="7">
    <source>
        <dbReference type="RuleBase" id="RU363032"/>
    </source>
</evidence>
<evidence type="ECO:0000313" key="10">
    <source>
        <dbReference type="EMBL" id="MDQ1105426.1"/>
    </source>
</evidence>
<dbReference type="Pfam" id="PF19300">
    <property type="entry name" value="BPD_transp_1_N"/>
    <property type="match status" value="1"/>
</dbReference>
<evidence type="ECO:0000313" key="11">
    <source>
        <dbReference type="Proteomes" id="UP001239215"/>
    </source>
</evidence>
<dbReference type="InterPro" id="IPR000515">
    <property type="entry name" value="MetI-like"/>
</dbReference>
<dbReference type="SUPFAM" id="SSF161098">
    <property type="entry name" value="MetI-like"/>
    <property type="match status" value="1"/>
</dbReference>
<dbReference type="InterPro" id="IPR045621">
    <property type="entry name" value="BPD_transp_1_N"/>
</dbReference>
<accession>A0AAJ1X201</accession>
<comment type="caution">
    <text evidence="10">The sequence shown here is derived from an EMBL/GenBank/DDBJ whole genome shotgun (WGS) entry which is preliminary data.</text>
</comment>
<feature type="domain" description="ABC transmembrane type-1" evidence="9">
    <location>
        <begin position="99"/>
        <end position="308"/>
    </location>
</feature>
<proteinExistence type="inferred from homology"/>
<dbReference type="PANTHER" id="PTHR43163">
    <property type="entry name" value="DIPEPTIDE TRANSPORT SYSTEM PERMEASE PROTEIN DPPB-RELATED"/>
    <property type="match status" value="1"/>
</dbReference>
<feature type="region of interest" description="Disordered" evidence="8">
    <location>
        <begin position="313"/>
        <end position="332"/>
    </location>
</feature>
<keyword evidence="2 7" id="KW-0813">Transport</keyword>
<evidence type="ECO:0000256" key="4">
    <source>
        <dbReference type="ARBA" id="ARBA00022692"/>
    </source>
</evidence>
<feature type="transmembrane region" description="Helical" evidence="7">
    <location>
        <begin position="235"/>
        <end position="261"/>
    </location>
</feature>
<dbReference type="PANTHER" id="PTHR43163:SF6">
    <property type="entry name" value="DIPEPTIDE TRANSPORT SYSTEM PERMEASE PROTEIN DPPB-RELATED"/>
    <property type="match status" value="1"/>
</dbReference>
<feature type="transmembrane region" description="Helical" evidence="7">
    <location>
        <begin position="181"/>
        <end position="201"/>
    </location>
</feature>
<dbReference type="AlphaFoldDB" id="A0AAJ1X201"/>
<dbReference type="InterPro" id="IPR035906">
    <property type="entry name" value="MetI-like_sf"/>
</dbReference>
<feature type="transmembrane region" description="Helical" evidence="7">
    <location>
        <begin position="103"/>
        <end position="126"/>
    </location>
</feature>
<keyword evidence="3" id="KW-1003">Cell membrane</keyword>
<gene>
    <name evidence="10" type="ORF">QE405_002710</name>
</gene>
<dbReference type="EMBL" id="JAUTAN010000001">
    <property type="protein sequence ID" value="MDQ1105426.1"/>
    <property type="molecule type" value="Genomic_DNA"/>
</dbReference>
<evidence type="ECO:0000256" key="6">
    <source>
        <dbReference type="ARBA" id="ARBA00023136"/>
    </source>
</evidence>
<dbReference type="GO" id="GO:0071916">
    <property type="term" value="F:dipeptide transmembrane transporter activity"/>
    <property type="evidence" value="ECO:0007669"/>
    <property type="project" value="TreeGrafter"/>
</dbReference>
<feature type="transmembrane region" description="Helical" evidence="7">
    <location>
        <begin position="12"/>
        <end position="31"/>
    </location>
</feature>
<dbReference type="Pfam" id="PF00528">
    <property type="entry name" value="BPD_transp_1"/>
    <property type="match status" value="1"/>
</dbReference>
<evidence type="ECO:0000256" key="1">
    <source>
        <dbReference type="ARBA" id="ARBA00004651"/>
    </source>
</evidence>
<evidence type="ECO:0000256" key="2">
    <source>
        <dbReference type="ARBA" id="ARBA00022448"/>
    </source>
</evidence>